<protein>
    <submittedName>
        <fullName evidence="1">Uncharacterized protein</fullName>
    </submittedName>
</protein>
<reference evidence="1 2" key="1">
    <citation type="submission" date="2020-05" db="EMBL/GenBank/DDBJ databases">
        <title>Comparative genomic analysis of denitrifying bacteria from Halomonas genus.</title>
        <authorList>
            <person name="Wang L."/>
            <person name="Shao Z."/>
        </authorList>
    </citation>
    <scope>NUCLEOTIDE SEQUENCE [LARGE SCALE GENOMIC DNA]</scope>
    <source>
        <strain evidence="1 2">A4</strain>
    </source>
</reference>
<accession>A0ABS9PDU8</accession>
<proteinExistence type="predicted"/>
<comment type="caution">
    <text evidence="1">The sequence shown here is derived from an EMBL/GenBank/DDBJ whole genome shotgun (WGS) entry which is preliminary data.</text>
</comment>
<sequence length="129" mass="14498">MLNTPELKRRRNRVLGAIDKLSVVDALAVMGEAIRELAMQESVGQSAAANDAEPSSADLILGGEFSRFKIDHDPEVRDFIYGLRGMRSVPQIAALAKEKFGDRAPSKMALYRYFNSLKYRRGTREQQHD</sequence>
<organism evidence="1 2">
    <name type="scientific">Billgrantia campisalis</name>
    <dbReference type="NCBI Taxonomy" id="74661"/>
    <lineage>
        <taxon>Bacteria</taxon>
        <taxon>Pseudomonadati</taxon>
        <taxon>Pseudomonadota</taxon>
        <taxon>Gammaproteobacteria</taxon>
        <taxon>Oceanospirillales</taxon>
        <taxon>Halomonadaceae</taxon>
        <taxon>Billgrantia</taxon>
    </lineage>
</organism>
<gene>
    <name evidence="1" type="ORF">HOP52_16170</name>
</gene>
<keyword evidence="2" id="KW-1185">Reference proteome</keyword>
<dbReference type="RefSeq" id="WP_238978440.1">
    <property type="nucleotide sequence ID" value="NZ_JABFUC010000014.1"/>
</dbReference>
<dbReference type="EMBL" id="JABFUC010000014">
    <property type="protein sequence ID" value="MCG6659295.1"/>
    <property type="molecule type" value="Genomic_DNA"/>
</dbReference>
<name>A0ABS9PDU8_9GAMM</name>
<dbReference type="Proteomes" id="UP000814385">
    <property type="component" value="Unassembled WGS sequence"/>
</dbReference>
<evidence type="ECO:0000313" key="1">
    <source>
        <dbReference type="EMBL" id="MCG6659295.1"/>
    </source>
</evidence>
<evidence type="ECO:0000313" key="2">
    <source>
        <dbReference type="Proteomes" id="UP000814385"/>
    </source>
</evidence>